<dbReference type="Proteomes" id="UP000310158">
    <property type="component" value="Unassembled WGS sequence"/>
</dbReference>
<dbReference type="OrthoDB" id="442921at2759"/>
<dbReference type="PANTHER" id="PTHR10562">
    <property type="entry name" value="SMALL UBIQUITIN-RELATED MODIFIER"/>
    <property type="match status" value="1"/>
</dbReference>
<dbReference type="SUPFAM" id="SSF54236">
    <property type="entry name" value="Ubiquitin-like"/>
    <property type="match status" value="1"/>
</dbReference>
<comment type="caution">
    <text evidence="1">The sequence shown here is derived from an EMBL/GenBank/DDBJ whole genome shotgun (WGS) entry which is preliminary data.</text>
</comment>
<dbReference type="AlphaFoldDB" id="A0A4S4LRU1"/>
<protein>
    <recommendedName>
        <fullName evidence="3">Ubiquitin-like domain-containing protein</fullName>
    </recommendedName>
</protein>
<evidence type="ECO:0000313" key="1">
    <source>
        <dbReference type="EMBL" id="THH14291.1"/>
    </source>
</evidence>
<organism evidence="1 2">
    <name type="scientific">Bondarzewia mesenterica</name>
    <dbReference type="NCBI Taxonomy" id="1095465"/>
    <lineage>
        <taxon>Eukaryota</taxon>
        <taxon>Fungi</taxon>
        <taxon>Dikarya</taxon>
        <taxon>Basidiomycota</taxon>
        <taxon>Agaricomycotina</taxon>
        <taxon>Agaricomycetes</taxon>
        <taxon>Russulales</taxon>
        <taxon>Bondarzewiaceae</taxon>
        <taxon>Bondarzewia</taxon>
    </lineage>
</organism>
<name>A0A4S4LRU1_9AGAM</name>
<keyword evidence="2" id="KW-1185">Reference proteome</keyword>
<dbReference type="InterPro" id="IPR029071">
    <property type="entry name" value="Ubiquitin-like_domsf"/>
</dbReference>
<gene>
    <name evidence="1" type="ORF">EW146_g6032</name>
</gene>
<proteinExistence type="predicted"/>
<accession>A0A4S4LRU1</accession>
<sequence>MPCFTFTPNIGLFTRLFGIRNVFGKEPGTLRFVYEGERVNPQDTPAGRGMEDGDVVDAHLEQVRIHHCIIPLMLTGASGDDYSWEDPLRAYHTRIHEPSVNPPPLASDMFIQFTCCSFLLRPYFCRRTVIILTFAGFAHIWPPLYLLYTLLLPAELTHDCDEWERSQVDPEREDNVGGHLRGSVGQIQGEEDWVLEKGAGRRCGTCPQLTAPSRGMVETGSSAYHWLKFTYHGTSVRGGEDETPDSLGMEESDQIDAHVEQRPKPSLCGQPNPQGSYSLQSYLLTKKGNAHIQRGVDQSPSDGAKGQDSVPIDVRYQDVDVIANDREPLELASALGLQEFGENRDGRF</sequence>
<reference evidence="1 2" key="1">
    <citation type="submission" date="2019-02" db="EMBL/GenBank/DDBJ databases">
        <title>Genome sequencing of the rare red list fungi Bondarzewia mesenterica.</title>
        <authorList>
            <person name="Buettner E."/>
            <person name="Kellner H."/>
        </authorList>
    </citation>
    <scope>NUCLEOTIDE SEQUENCE [LARGE SCALE GENOMIC DNA]</scope>
    <source>
        <strain evidence="1 2">DSM 108281</strain>
    </source>
</reference>
<evidence type="ECO:0008006" key="3">
    <source>
        <dbReference type="Google" id="ProtNLM"/>
    </source>
</evidence>
<dbReference type="Gene3D" id="3.10.20.90">
    <property type="entry name" value="Phosphatidylinositol 3-kinase Catalytic Subunit, Chain A, domain 1"/>
    <property type="match status" value="2"/>
</dbReference>
<evidence type="ECO:0000313" key="2">
    <source>
        <dbReference type="Proteomes" id="UP000310158"/>
    </source>
</evidence>
<dbReference type="EMBL" id="SGPL01000288">
    <property type="protein sequence ID" value="THH14291.1"/>
    <property type="molecule type" value="Genomic_DNA"/>
</dbReference>